<dbReference type="RefSeq" id="WP_183928655.1">
    <property type="nucleotide sequence ID" value="NZ_JACIGM010000015.1"/>
</dbReference>
<evidence type="ECO:0000313" key="2">
    <source>
        <dbReference type="EMBL" id="MBB4277874.1"/>
    </source>
</evidence>
<feature type="compositionally biased region" description="Basic and acidic residues" evidence="1">
    <location>
        <begin position="136"/>
        <end position="146"/>
    </location>
</feature>
<dbReference type="AlphaFoldDB" id="A0A7W6RSL4"/>
<feature type="region of interest" description="Disordered" evidence="1">
    <location>
        <begin position="127"/>
        <end position="146"/>
    </location>
</feature>
<dbReference type="PROSITE" id="PS00018">
    <property type="entry name" value="EF_HAND_1"/>
    <property type="match status" value="1"/>
</dbReference>
<protein>
    <submittedName>
        <fullName evidence="2">Uncharacterized protein</fullName>
    </submittedName>
</protein>
<accession>A0A7W6RSL4</accession>
<dbReference type="EMBL" id="JACIGM010000015">
    <property type="protein sequence ID" value="MBB4277874.1"/>
    <property type="molecule type" value="Genomic_DNA"/>
</dbReference>
<feature type="region of interest" description="Disordered" evidence="1">
    <location>
        <begin position="24"/>
        <end position="49"/>
    </location>
</feature>
<feature type="region of interest" description="Disordered" evidence="1">
    <location>
        <begin position="73"/>
        <end position="110"/>
    </location>
</feature>
<gene>
    <name evidence="2" type="ORF">GGE12_005683</name>
</gene>
<dbReference type="InterPro" id="IPR018247">
    <property type="entry name" value="EF_Hand_1_Ca_BS"/>
</dbReference>
<proteinExistence type="predicted"/>
<evidence type="ECO:0000256" key="1">
    <source>
        <dbReference type="SAM" id="MobiDB-lite"/>
    </source>
</evidence>
<feature type="compositionally biased region" description="Basic and acidic residues" evidence="1">
    <location>
        <begin position="99"/>
        <end position="108"/>
    </location>
</feature>
<reference evidence="2 3" key="1">
    <citation type="submission" date="2020-08" db="EMBL/GenBank/DDBJ databases">
        <title>Genomic Encyclopedia of Type Strains, Phase IV (KMG-V): Genome sequencing to study the core and pangenomes of soil and plant-associated prokaryotes.</title>
        <authorList>
            <person name="Whitman W."/>
        </authorList>
    </citation>
    <scope>NUCLEOTIDE SEQUENCE [LARGE SCALE GENOMIC DNA]</scope>
    <source>
        <strain evidence="2 3">SEMIA 402</strain>
    </source>
</reference>
<sequence>MSSINFFARNRFVRLDSSKPFDSIIDQTPKNGKKNELPPALPWNGGPSGIVERQVEPGLWPFRIYEEAGIDPKDNKALNEQAAATPELDPKAFGNRPSAGKEADKALEQGDDVFVLSPERLDLLEKQRTALGTASDKAKSETERDKAKDDLVVAIAEEVDLASKSLGTPKFGTDKNNDKKLDVSEVSDLIRPVAERAPDDPIFMEALNRVRDMKEKEWKADGKTDDHLGRIASLGDKKDYDAVSKETKDQLVDVALAAGSEEGAQITALTNRASIYAGYTAGDPEKYGAALKAGIKDALQEVRVDRHVRDLESAYGKGGVEGAEKLLARLSEKTDLAHSLPSFGTSIEAAGDIKKLLDQSSGSLIASDPRVRKMIDQSIDSLAASGTDGDTPAKIKAVQDLAVASQNILYGDGKNAGAGKEIVDHIADRLVDKMNTDLPVDPLNVLSHQRIFSILSSEDLKGGGTTLLTAIAARTAELGSAKSDELEGKGGLGYNDYLEQNSDAQWAVRRSIENFGNVSKAQDEKITTLYNELYHGLSGWNGVKSDDPVSGATQLARDMEAIDNLSPENKQKSRDLAKEGEVRQQLWEQQESIDLALKIYETPLNKVDGLNTEAPTPSLFGTGIMMTKSKSISEAMKGLPDMPKNEGPDPYTNAEKGADPAATGTIWVERSARALATFAVTETLKGRVGDIHTALAENRIQSAFANGGAGLSRAEQDAVTKYIEGKGDDKNPDLKKYVKDVVDKIGEGRLKDIVAGRVQATGAERSQIQQMERLNVGTNVIRINRVSGGGSAILFGRNLDALGTTGDDMVYYVPHTMMMMTAAKTALMPNAREIILGKGPDVPTTAEARIDAMKERVNSSGLSSSQKKVWSGALNSGHFLRGTGIDALYVGADLSNAIMQGTGWIVGDKADGVKATGYGIATVSDAMFAAAGGAGALEAKAANNGLVRLMNRLGPLKVSGVAAVLQLAGAGIVQGRSAYNASHTYDKADADAIQVMFGVKDRKVAEALAEHNDLLDEGVMGILQTVFPGDEHLMGGDKGTRSADAVLTGTYGAEGYTRARLGQLFNRLTPEQATELSETIRDMTADAKGKLPATQDDLKYLQLPADPSKANLTDYPSVTYNTETKRYEDATTTMYWDGSAWRMPAKKISPEEAFLPAGKDPLWYQPSDGTLMQEDGYAAQVEPRSTEGLKAWLRRKGYL</sequence>
<dbReference type="Proteomes" id="UP000533641">
    <property type="component" value="Unassembled WGS sequence"/>
</dbReference>
<evidence type="ECO:0000313" key="3">
    <source>
        <dbReference type="Proteomes" id="UP000533641"/>
    </source>
</evidence>
<comment type="caution">
    <text evidence="2">The sequence shown here is derived from an EMBL/GenBank/DDBJ whole genome shotgun (WGS) entry which is preliminary data.</text>
</comment>
<name>A0A7W6RSL4_9HYPH</name>
<organism evidence="2 3">
    <name type="scientific">Rhizobium mongolense</name>
    <dbReference type="NCBI Taxonomy" id="57676"/>
    <lineage>
        <taxon>Bacteria</taxon>
        <taxon>Pseudomonadati</taxon>
        <taxon>Pseudomonadota</taxon>
        <taxon>Alphaproteobacteria</taxon>
        <taxon>Hyphomicrobiales</taxon>
        <taxon>Rhizobiaceae</taxon>
        <taxon>Rhizobium/Agrobacterium group</taxon>
        <taxon>Rhizobium</taxon>
    </lineage>
</organism>